<dbReference type="InterPro" id="IPR006311">
    <property type="entry name" value="TAT_signal"/>
</dbReference>
<evidence type="ECO:0000313" key="3">
    <source>
        <dbReference type="Proteomes" id="UP000185999"/>
    </source>
</evidence>
<dbReference type="STRING" id="619304.SAMN05421760_102116"/>
<sequence length="174" mass="19231">MTNQNLSRRGFLKASGLTAASAVALTLSGLSISTNSWAMSLTKIDTHTGKSLSRLCRVLYPHTSLDEMYYDACVEALDEQTKTDNDLLTLLTLGVKALDSTSNSAFIDLPSESQLAAIKQIEETPFFNKVRGHVVVALYNNEKIWSTFGYQGPSYPFGGYLERGFNDINWLPNH</sequence>
<dbReference type="NCBIfam" id="TIGR01409">
    <property type="entry name" value="TAT_signal_seq"/>
    <property type="match status" value="1"/>
</dbReference>
<keyword evidence="1" id="KW-0732">Signal</keyword>
<dbReference type="InterPro" id="IPR019546">
    <property type="entry name" value="TAT_signal_bac_arc"/>
</dbReference>
<name>A0A1N7K085_9GAMM</name>
<dbReference type="OrthoDB" id="4929908at2"/>
<keyword evidence="3" id="KW-1185">Reference proteome</keyword>
<proteinExistence type="predicted"/>
<accession>A0A1N7K085</accession>
<protein>
    <submittedName>
        <fullName evidence="2">Tat (Twin-arginine translocation) pathway signal sequence</fullName>
    </submittedName>
</protein>
<dbReference type="RefSeq" id="WP_054340958.1">
    <property type="nucleotide sequence ID" value="NZ_FTOE01000002.1"/>
</dbReference>
<gene>
    <name evidence="2" type="ORF">SAMN05421760_102116</name>
</gene>
<dbReference type="Proteomes" id="UP000185999">
    <property type="component" value="Unassembled WGS sequence"/>
</dbReference>
<reference evidence="3" key="1">
    <citation type="submission" date="2017-01" db="EMBL/GenBank/DDBJ databases">
        <authorList>
            <person name="Varghese N."/>
            <person name="Submissions S."/>
        </authorList>
    </citation>
    <scope>NUCLEOTIDE SEQUENCE [LARGE SCALE GENOMIC DNA]</scope>
    <source>
        <strain evidence="3">DSM 22306</strain>
    </source>
</reference>
<organism evidence="2 3">
    <name type="scientific">Neptunomonas antarctica</name>
    <dbReference type="NCBI Taxonomy" id="619304"/>
    <lineage>
        <taxon>Bacteria</taxon>
        <taxon>Pseudomonadati</taxon>
        <taxon>Pseudomonadota</taxon>
        <taxon>Gammaproteobacteria</taxon>
        <taxon>Oceanospirillales</taxon>
        <taxon>Oceanospirillaceae</taxon>
        <taxon>Neptunomonas</taxon>
    </lineage>
</organism>
<evidence type="ECO:0000313" key="2">
    <source>
        <dbReference type="EMBL" id="SIS55005.1"/>
    </source>
</evidence>
<dbReference type="EMBL" id="FTOE01000002">
    <property type="protein sequence ID" value="SIS55005.1"/>
    <property type="molecule type" value="Genomic_DNA"/>
</dbReference>
<dbReference type="PROSITE" id="PS51318">
    <property type="entry name" value="TAT"/>
    <property type="match status" value="1"/>
</dbReference>
<dbReference type="AlphaFoldDB" id="A0A1N7K085"/>
<evidence type="ECO:0000256" key="1">
    <source>
        <dbReference type="ARBA" id="ARBA00022729"/>
    </source>
</evidence>